<dbReference type="Proteomes" id="UP001596353">
    <property type="component" value="Unassembled WGS sequence"/>
</dbReference>
<gene>
    <name evidence="1" type="ORF">ACFQFQ_20120</name>
</gene>
<protein>
    <submittedName>
        <fullName evidence="1">Uncharacterized protein</fullName>
    </submittedName>
</protein>
<proteinExistence type="predicted"/>
<dbReference type="EMBL" id="JBHSWG010000001">
    <property type="protein sequence ID" value="MFC6761245.1"/>
    <property type="molecule type" value="Genomic_DNA"/>
</dbReference>
<evidence type="ECO:0000313" key="2">
    <source>
        <dbReference type="Proteomes" id="UP001596353"/>
    </source>
</evidence>
<sequence length="244" mass="27270">MQSYDDLESLLTSWYECSAKELALESPVPPWLQPDVAEFYSRFGELTRDAGRFNIDGLPSPLAAQDIITPVDELTQREDGGVILISENQGCWTAGQMPNSDQLWSSIDLDIGDTPQPGKKLFDMDFPIKEALITHTLNETIMSAVDCGPAFNLTEWDAAEEQILSTGIVTNRRYITPDEGTLRIGWTSGFMASNWTGEEGFTWVVRKGDRKKGPRPAPNVVGRPRADVPPKFQGVFEKLLDRFR</sequence>
<comment type="caution">
    <text evidence="1">The sequence shown here is derived from an EMBL/GenBank/DDBJ whole genome shotgun (WGS) entry which is preliminary data.</text>
</comment>
<name>A0ABW2B692_9RHOB</name>
<keyword evidence="2" id="KW-1185">Reference proteome</keyword>
<organism evidence="1 2">
    <name type="scientific">Sulfitobacter porphyrae</name>
    <dbReference type="NCBI Taxonomy" id="1246864"/>
    <lineage>
        <taxon>Bacteria</taxon>
        <taxon>Pseudomonadati</taxon>
        <taxon>Pseudomonadota</taxon>
        <taxon>Alphaproteobacteria</taxon>
        <taxon>Rhodobacterales</taxon>
        <taxon>Roseobacteraceae</taxon>
        <taxon>Sulfitobacter</taxon>
    </lineage>
</organism>
<accession>A0ABW2B692</accession>
<evidence type="ECO:0000313" key="1">
    <source>
        <dbReference type="EMBL" id="MFC6761245.1"/>
    </source>
</evidence>
<reference evidence="2" key="1">
    <citation type="journal article" date="2019" name="Int. J. Syst. Evol. Microbiol.">
        <title>The Global Catalogue of Microorganisms (GCM) 10K type strain sequencing project: providing services to taxonomists for standard genome sequencing and annotation.</title>
        <authorList>
            <consortium name="The Broad Institute Genomics Platform"/>
            <consortium name="The Broad Institute Genome Sequencing Center for Infectious Disease"/>
            <person name="Wu L."/>
            <person name="Ma J."/>
        </authorList>
    </citation>
    <scope>NUCLEOTIDE SEQUENCE [LARGE SCALE GENOMIC DNA]</scope>
    <source>
        <strain evidence="2">CCUG 66188</strain>
    </source>
</reference>